<evidence type="ECO:0000256" key="1">
    <source>
        <dbReference type="SAM" id="Phobius"/>
    </source>
</evidence>
<keyword evidence="3" id="KW-1185">Reference proteome</keyword>
<proteinExistence type="predicted"/>
<evidence type="ECO:0000313" key="2">
    <source>
        <dbReference type="EMBL" id="QBB28649.1"/>
    </source>
</evidence>
<organism evidence="2 3">
    <name type="scientific">Homarus gammarus nudivirus</name>
    <dbReference type="NCBI Taxonomy" id="2509616"/>
    <lineage>
        <taxon>Viruses</taxon>
        <taxon>Viruses incertae sedis</taxon>
        <taxon>Naldaviricetes</taxon>
        <taxon>Lefavirales</taxon>
        <taxon>Nudiviridae</taxon>
        <taxon>Gammanudivirus</taxon>
        <taxon>Gammanudivirus hogammari</taxon>
    </lineage>
</organism>
<dbReference type="EMBL" id="MK439999">
    <property type="protein sequence ID" value="QBB28649.1"/>
    <property type="molecule type" value="Genomic_DNA"/>
</dbReference>
<accession>A0A411HB84</accession>
<keyword evidence="1" id="KW-0472">Membrane</keyword>
<reference evidence="2" key="1">
    <citation type="journal article" date="2019" name="Sci. Rep.">
        <title>The first clawed lobster virus Homarus gammarus nudivirus (HgNV n. sp.) expands the diversity of the Nudiviridae.</title>
        <authorList>
            <person name="Holt C.C."/>
            <person name="Stone M."/>
            <person name="Bass D."/>
            <person name="Bateman K.S."/>
            <person name="van Aerle R."/>
            <person name="Daniels C.L."/>
            <person name="van der Giezen M."/>
            <person name="Ross S.H."/>
            <person name="Hooper C."/>
            <person name="Stentiford G.D."/>
        </authorList>
    </citation>
    <scope>NUCLEOTIDE SEQUENCE</scope>
    <source>
        <strain evidence="2">52S104HLG2</strain>
    </source>
</reference>
<evidence type="ECO:0000313" key="3">
    <source>
        <dbReference type="Proteomes" id="UP000682645"/>
    </source>
</evidence>
<dbReference type="Proteomes" id="UP000682645">
    <property type="component" value="Segment"/>
</dbReference>
<keyword evidence="1" id="KW-1133">Transmembrane helix</keyword>
<sequence>MMKILMVTTMTLLSLVTARPPSSNCTNPDSTLVYDNISSTHNTTTGGDTNIHDTTLNYDNVPNSANSITTPTKRVLYDYRTIVPKGYYVVGALLLISLMAMFTCFWIHIVLRFVYIIRTL</sequence>
<keyword evidence="1" id="KW-0812">Transmembrane</keyword>
<protein>
    <submittedName>
        <fullName evidence="2">Surface-associated interspersed protein</fullName>
    </submittedName>
</protein>
<gene>
    <name evidence="2" type="ORF">HgNV_044</name>
</gene>
<feature type="transmembrane region" description="Helical" evidence="1">
    <location>
        <begin position="87"/>
        <end position="115"/>
    </location>
</feature>
<name>A0A411HB84_9VIRU</name>